<dbReference type="InterPro" id="IPR009875">
    <property type="entry name" value="PilZ_domain"/>
</dbReference>
<dbReference type="OrthoDB" id="7210926at2"/>
<name>A0A0M6Y618_9HYPH</name>
<dbReference type="Pfam" id="PF07238">
    <property type="entry name" value="PilZ"/>
    <property type="match status" value="1"/>
</dbReference>
<dbReference type="KEGG" id="lagg:B0E33_03340"/>
<dbReference type="RefSeq" id="WP_022997882.1">
    <property type="nucleotide sequence ID" value="NZ_CP045622.1"/>
</dbReference>
<evidence type="ECO:0000313" key="3">
    <source>
        <dbReference type="EMBL" id="CTQ45546.1"/>
    </source>
</evidence>
<organism evidence="3 4">
    <name type="scientific">Roseibium aggregatum</name>
    <dbReference type="NCBI Taxonomy" id="187304"/>
    <lineage>
        <taxon>Bacteria</taxon>
        <taxon>Pseudomonadati</taxon>
        <taxon>Pseudomonadota</taxon>
        <taxon>Alphaproteobacteria</taxon>
        <taxon>Hyphomicrobiales</taxon>
        <taxon>Stappiaceae</taxon>
        <taxon>Roseibium</taxon>
    </lineage>
</organism>
<dbReference type="EMBL" id="CXST01000002">
    <property type="protein sequence ID" value="CTQ45546.1"/>
    <property type="molecule type" value="Genomic_DNA"/>
</dbReference>
<evidence type="ECO:0000256" key="1">
    <source>
        <dbReference type="SAM" id="MobiDB-lite"/>
    </source>
</evidence>
<reference evidence="4" key="1">
    <citation type="submission" date="2015-07" db="EMBL/GenBank/DDBJ databases">
        <authorList>
            <person name="Rodrigo-Torres Lidia"/>
            <person name="Arahal R.David."/>
        </authorList>
    </citation>
    <scope>NUCLEOTIDE SEQUENCE [LARGE SCALE GENOMIC DNA]</scope>
    <source>
        <strain evidence="4">CECT 4801</strain>
    </source>
</reference>
<feature type="domain" description="PilZ" evidence="2">
    <location>
        <begin position="23"/>
        <end position="98"/>
    </location>
</feature>
<feature type="compositionally biased region" description="Basic and acidic residues" evidence="1">
    <location>
        <begin position="136"/>
        <end position="154"/>
    </location>
</feature>
<feature type="compositionally biased region" description="Basic and acidic residues" evidence="1">
    <location>
        <begin position="119"/>
        <end position="129"/>
    </location>
</feature>
<gene>
    <name evidence="3" type="ORF">LAL4801_04000</name>
</gene>
<feature type="region of interest" description="Disordered" evidence="1">
    <location>
        <begin position="119"/>
        <end position="169"/>
    </location>
</feature>
<accession>A0A0M6Y618</accession>
<evidence type="ECO:0000259" key="2">
    <source>
        <dbReference type="Pfam" id="PF07238"/>
    </source>
</evidence>
<sequence>MSDAKPFPHAPADESASEQMPRERRARVFKKGKMVFQNGLRSIPCMVRNISEGGALLEFEQAYMLPKEFDLHIDLEDYEVTCERRWEEGLRCGVQFIGEKRHVAAQRAQVLKSSEEALRSELDERRDSPDNFFQRRHQDEPHADERTSVRRNRQDASAGAGKPTFGKRR</sequence>
<keyword evidence="4" id="KW-1185">Reference proteome</keyword>
<protein>
    <submittedName>
        <fullName evidence="3">PilZ domain protein</fullName>
    </submittedName>
</protein>
<evidence type="ECO:0000313" key="4">
    <source>
        <dbReference type="Proteomes" id="UP000048926"/>
    </source>
</evidence>
<proteinExistence type="predicted"/>
<dbReference type="AlphaFoldDB" id="A0A0M6Y618"/>
<dbReference type="GO" id="GO:0035438">
    <property type="term" value="F:cyclic-di-GMP binding"/>
    <property type="evidence" value="ECO:0007669"/>
    <property type="project" value="InterPro"/>
</dbReference>
<dbReference type="SUPFAM" id="SSF141371">
    <property type="entry name" value="PilZ domain-like"/>
    <property type="match status" value="1"/>
</dbReference>
<feature type="region of interest" description="Disordered" evidence="1">
    <location>
        <begin position="1"/>
        <end position="24"/>
    </location>
</feature>
<dbReference type="Proteomes" id="UP000048926">
    <property type="component" value="Unassembled WGS sequence"/>
</dbReference>